<feature type="compositionally biased region" description="Polar residues" evidence="1">
    <location>
        <begin position="330"/>
        <end position="346"/>
    </location>
</feature>
<proteinExistence type="predicted"/>
<sequence length="497" mass="55963">MKTFAMLKDSAAARALDDLIENQANFASRSALKSVLHDEWRASAGGYGTDKRFMNERYQIILAGSSSHWRFPVLSAEESMKLRIATYRSSRMTECANGRMIVLLELRTDASPNDGIACRLTASRIFAVDHAIKVTCLLIAVTWKTSRPRHLMFPQERLLRPPEGVEGPKERERENGEGGSMKLELANLCLICSMLHVTYDFGCSTGKRGREKMERLTATAFVDRSSPIWTEKIFYHPGSVADEDVDRMAADYYMKNSIPTDDNQIEGSVVDHKGLYSLSYIICKEAEPLRSLELEPTANTTLETKAFAFKCLWFQAQDSNAPEEEELAASTLTSSDPSRSPTISNGASLFSSGTTLSSPFTPRTAMLLFTHLFEFPGIAVSSFRFKGIDQYSNAVDATEMVKRRALARHLGLAEPSVTWPLVSHTRRRSLFWLSYCRSSTIFEKLVRTAFWSPIRFSYYYRRSLSTPIPRNPRSPARDRLGRRFARLPLGQHLPASA</sequence>
<dbReference type="GeneID" id="19332799"/>
<gene>
    <name evidence="2" type="ORF">MYCFIDRAFT_172472</name>
</gene>
<dbReference type="KEGG" id="pfj:MYCFIDRAFT_172472"/>
<protein>
    <submittedName>
        <fullName evidence="2">Uncharacterized protein</fullName>
    </submittedName>
</protein>
<accession>M3BBY6</accession>
<dbReference type="VEuPathDB" id="FungiDB:MYCFIDRAFT_172472"/>
<dbReference type="EMBL" id="KB446556">
    <property type="protein sequence ID" value="EME86777.1"/>
    <property type="molecule type" value="Genomic_DNA"/>
</dbReference>
<feature type="region of interest" description="Disordered" evidence="1">
    <location>
        <begin position="324"/>
        <end position="346"/>
    </location>
</feature>
<organism evidence="2 3">
    <name type="scientific">Pseudocercospora fijiensis (strain CIRAD86)</name>
    <name type="common">Black leaf streak disease fungus</name>
    <name type="synonym">Mycosphaerella fijiensis</name>
    <dbReference type="NCBI Taxonomy" id="383855"/>
    <lineage>
        <taxon>Eukaryota</taxon>
        <taxon>Fungi</taxon>
        <taxon>Dikarya</taxon>
        <taxon>Ascomycota</taxon>
        <taxon>Pezizomycotina</taxon>
        <taxon>Dothideomycetes</taxon>
        <taxon>Dothideomycetidae</taxon>
        <taxon>Mycosphaerellales</taxon>
        <taxon>Mycosphaerellaceae</taxon>
        <taxon>Pseudocercospora</taxon>
    </lineage>
</organism>
<reference evidence="2 3" key="1">
    <citation type="journal article" date="2012" name="PLoS Pathog.">
        <title>Diverse lifestyles and strategies of plant pathogenesis encoded in the genomes of eighteen Dothideomycetes fungi.</title>
        <authorList>
            <person name="Ohm R.A."/>
            <person name="Feau N."/>
            <person name="Henrissat B."/>
            <person name="Schoch C.L."/>
            <person name="Horwitz B.A."/>
            <person name="Barry K.W."/>
            <person name="Condon B.J."/>
            <person name="Copeland A.C."/>
            <person name="Dhillon B."/>
            <person name="Glaser F."/>
            <person name="Hesse C.N."/>
            <person name="Kosti I."/>
            <person name="LaButti K."/>
            <person name="Lindquist E.A."/>
            <person name="Lucas S."/>
            <person name="Salamov A.A."/>
            <person name="Bradshaw R.E."/>
            <person name="Ciuffetti L."/>
            <person name="Hamelin R.C."/>
            <person name="Kema G.H.J."/>
            <person name="Lawrence C."/>
            <person name="Scott J.A."/>
            <person name="Spatafora J.W."/>
            <person name="Turgeon B.G."/>
            <person name="de Wit P.J.G.M."/>
            <person name="Zhong S."/>
            <person name="Goodwin S.B."/>
            <person name="Grigoriev I.V."/>
        </authorList>
    </citation>
    <scope>NUCLEOTIDE SEQUENCE [LARGE SCALE GENOMIC DNA]</scope>
    <source>
        <strain evidence="2 3">CIRAD86</strain>
    </source>
</reference>
<name>M3BBY6_PSEFD</name>
<dbReference type="RefSeq" id="XP_007923933.1">
    <property type="nucleotide sequence ID" value="XM_007925742.1"/>
</dbReference>
<keyword evidence="3" id="KW-1185">Reference proteome</keyword>
<dbReference type="Proteomes" id="UP000016932">
    <property type="component" value="Unassembled WGS sequence"/>
</dbReference>
<evidence type="ECO:0000313" key="3">
    <source>
        <dbReference type="Proteomes" id="UP000016932"/>
    </source>
</evidence>
<dbReference type="AlphaFoldDB" id="M3BBY6"/>
<evidence type="ECO:0000313" key="2">
    <source>
        <dbReference type="EMBL" id="EME86777.1"/>
    </source>
</evidence>
<evidence type="ECO:0000256" key="1">
    <source>
        <dbReference type="SAM" id="MobiDB-lite"/>
    </source>
</evidence>
<dbReference type="HOGENOM" id="CLU_548748_0_0_1"/>